<evidence type="ECO:0000256" key="3">
    <source>
        <dbReference type="ARBA" id="ARBA00023163"/>
    </source>
</evidence>
<evidence type="ECO:0000259" key="5">
    <source>
        <dbReference type="PROSITE" id="PS50977"/>
    </source>
</evidence>
<dbReference type="InterPro" id="IPR001647">
    <property type="entry name" value="HTH_TetR"/>
</dbReference>
<keyword evidence="1" id="KW-0805">Transcription regulation</keyword>
<dbReference type="SUPFAM" id="SSF48498">
    <property type="entry name" value="Tetracyclin repressor-like, C-terminal domain"/>
    <property type="match status" value="1"/>
</dbReference>
<dbReference type="Proteomes" id="UP000647172">
    <property type="component" value="Unassembled WGS sequence"/>
</dbReference>
<evidence type="ECO:0000256" key="1">
    <source>
        <dbReference type="ARBA" id="ARBA00023015"/>
    </source>
</evidence>
<dbReference type="Pfam" id="PF16859">
    <property type="entry name" value="TetR_C_11"/>
    <property type="match status" value="1"/>
</dbReference>
<dbReference type="InterPro" id="IPR009057">
    <property type="entry name" value="Homeodomain-like_sf"/>
</dbReference>
<gene>
    <name evidence="6" type="ORF">Ani05nite_24070</name>
</gene>
<dbReference type="InterPro" id="IPR050109">
    <property type="entry name" value="HTH-type_TetR-like_transc_reg"/>
</dbReference>
<evidence type="ECO:0000313" key="7">
    <source>
        <dbReference type="Proteomes" id="UP000647172"/>
    </source>
</evidence>
<keyword evidence="2 4" id="KW-0238">DNA-binding</keyword>
<dbReference type="InterPro" id="IPR011075">
    <property type="entry name" value="TetR_C"/>
</dbReference>
<evidence type="ECO:0000256" key="2">
    <source>
        <dbReference type="ARBA" id="ARBA00023125"/>
    </source>
</evidence>
<protein>
    <submittedName>
        <fullName evidence="6">Transcriptional regulator, TetR family protein</fullName>
    </submittedName>
</protein>
<name>A0A919MNW1_9ACTN</name>
<keyword evidence="7" id="KW-1185">Reference proteome</keyword>
<dbReference type="GO" id="GO:0003700">
    <property type="term" value="F:DNA-binding transcription factor activity"/>
    <property type="evidence" value="ECO:0007669"/>
    <property type="project" value="TreeGrafter"/>
</dbReference>
<dbReference type="PRINTS" id="PR00455">
    <property type="entry name" value="HTHTETR"/>
</dbReference>
<comment type="caution">
    <text evidence="6">The sequence shown here is derived from an EMBL/GenBank/DDBJ whole genome shotgun (WGS) entry which is preliminary data.</text>
</comment>
<accession>A0A919MNW1</accession>
<dbReference type="Gene3D" id="1.10.10.60">
    <property type="entry name" value="Homeodomain-like"/>
    <property type="match status" value="1"/>
</dbReference>
<dbReference type="PANTHER" id="PTHR30055">
    <property type="entry name" value="HTH-TYPE TRANSCRIPTIONAL REGULATOR RUTR"/>
    <property type="match status" value="1"/>
</dbReference>
<sequence length="203" mass="21213">MTAERPPATRRADPRVLRSRAAVLDAALGLLSERGIAATTIEAVADRSGVAKTTIYRQWDSQAALVLDVFAGVLRPPADPATGSLRGDLTELLTGFALALTTGPATALMFALIDAAERDAAFAALHRREAEARHAVIREVIARGVARGELPAGTDPGEVLDLLAGPVFHRRAVSGGTVDPAFARRVVDRVLAAFRPGPPAGDA</sequence>
<dbReference type="Gene3D" id="1.10.357.10">
    <property type="entry name" value="Tetracycline Repressor, domain 2"/>
    <property type="match status" value="1"/>
</dbReference>
<proteinExistence type="predicted"/>
<dbReference type="PROSITE" id="PS50977">
    <property type="entry name" value="HTH_TETR_2"/>
    <property type="match status" value="1"/>
</dbReference>
<organism evidence="6 7">
    <name type="scientific">Actinoplanes nipponensis</name>
    <dbReference type="NCBI Taxonomy" id="135950"/>
    <lineage>
        <taxon>Bacteria</taxon>
        <taxon>Bacillati</taxon>
        <taxon>Actinomycetota</taxon>
        <taxon>Actinomycetes</taxon>
        <taxon>Micromonosporales</taxon>
        <taxon>Micromonosporaceae</taxon>
        <taxon>Actinoplanes</taxon>
    </lineage>
</organism>
<keyword evidence="3" id="KW-0804">Transcription</keyword>
<dbReference type="EMBL" id="BOMQ01000027">
    <property type="protein sequence ID" value="GIE48873.1"/>
    <property type="molecule type" value="Genomic_DNA"/>
</dbReference>
<dbReference type="SUPFAM" id="SSF46689">
    <property type="entry name" value="Homeodomain-like"/>
    <property type="match status" value="1"/>
</dbReference>
<dbReference type="InterPro" id="IPR036271">
    <property type="entry name" value="Tet_transcr_reg_TetR-rel_C_sf"/>
</dbReference>
<reference evidence="6" key="1">
    <citation type="submission" date="2021-01" db="EMBL/GenBank/DDBJ databases">
        <title>Whole genome shotgun sequence of Actinoplanes nipponensis NBRC 14063.</title>
        <authorList>
            <person name="Komaki H."/>
            <person name="Tamura T."/>
        </authorList>
    </citation>
    <scope>NUCLEOTIDE SEQUENCE</scope>
    <source>
        <strain evidence="6">NBRC 14063</strain>
    </source>
</reference>
<evidence type="ECO:0000313" key="6">
    <source>
        <dbReference type="EMBL" id="GIE48873.1"/>
    </source>
</evidence>
<feature type="DNA-binding region" description="H-T-H motif" evidence="4">
    <location>
        <begin position="40"/>
        <end position="59"/>
    </location>
</feature>
<dbReference type="AlphaFoldDB" id="A0A919MNW1"/>
<dbReference type="RefSeq" id="WP_239129720.1">
    <property type="nucleotide sequence ID" value="NZ_BAAAYJ010000105.1"/>
</dbReference>
<dbReference type="PANTHER" id="PTHR30055:SF148">
    <property type="entry name" value="TETR-FAMILY TRANSCRIPTIONAL REGULATOR"/>
    <property type="match status" value="1"/>
</dbReference>
<dbReference type="Pfam" id="PF00440">
    <property type="entry name" value="TetR_N"/>
    <property type="match status" value="1"/>
</dbReference>
<dbReference type="GO" id="GO:0000976">
    <property type="term" value="F:transcription cis-regulatory region binding"/>
    <property type="evidence" value="ECO:0007669"/>
    <property type="project" value="TreeGrafter"/>
</dbReference>
<feature type="domain" description="HTH tetR-type" evidence="5">
    <location>
        <begin position="17"/>
        <end position="77"/>
    </location>
</feature>
<evidence type="ECO:0000256" key="4">
    <source>
        <dbReference type="PROSITE-ProRule" id="PRU00335"/>
    </source>
</evidence>